<reference evidence="10" key="1">
    <citation type="submission" date="2021-11" db="EMBL/GenBank/DDBJ databases">
        <title>Genome sequence.</title>
        <authorList>
            <person name="Sun Q."/>
        </authorList>
    </citation>
    <scope>NUCLEOTIDE SEQUENCE</scope>
    <source>
        <strain evidence="10">JC740</strain>
    </source>
</reference>
<feature type="transmembrane region" description="Helical" evidence="9">
    <location>
        <begin position="263"/>
        <end position="283"/>
    </location>
</feature>
<keyword evidence="3" id="KW-0645">Protease</keyword>
<evidence type="ECO:0000256" key="1">
    <source>
        <dbReference type="ARBA" id="ARBA00004651"/>
    </source>
</evidence>
<dbReference type="Pfam" id="PF09721">
    <property type="entry name" value="Exosortase_EpsH"/>
    <property type="match status" value="1"/>
</dbReference>
<feature type="transmembrane region" description="Helical" evidence="9">
    <location>
        <begin position="58"/>
        <end position="75"/>
    </location>
</feature>
<dbReference type="EMBL" id="JAJKFW010000003">
    <property type="protein sequence ID" value="MCC9640864.1"/>
    <property type="molecule type" value="Genomic_DNA"/>
</dbReference>
<evidence type="ECO:0000256" key="3">
    <source>
        <dbReference type="ARBA" id="ARBA00022670"/>
    </source>
</evidence>
<dbReference type="InterPro" id="IPR026392">
    <property type="entry name" value="Exo/Archaeosortase_dom"/>
</dbReference>
<evidence type="ECO:0000256" key="5">
    <source>
        <dbReference type="ARBA" id="ARBA00022801"/>
    </source>
</evidence>
<evidence type="ECO:0000256" key="7">
    <source>
        <dbReference type="ARBA" id="ARBA00023136"/>
    </source>
</evidence>
<keyword evidence="5" id="KW-0378">Hydrolase</keyword>
<feature type="transmembrane region" description="Helical" evidence="9">
    <location>
        <begin position="33"/>
        <end position="52"/>
    </location>
</feature>
<comment type="caution">
    <text evidence="10">The sequence shown here is derived from an EMBL/GenBank/DDBJ whole genome shotgun (WGS) entry which is preliminary data.</text>
</comment>
<evidence type="ECO:0000256" key="9">
    <source>
        <dbReference type="SAM" id="Phobius"/>
    </source>
</evidence>
<evidence type="ECO:0000256" key="6">
    <source>
        <dbReference type="ARBA" id="ARBA00022989"/>
    </source>
</evidence>
<feature type="transmembrane region" description="Helical" evidence="9">
    <location>
        <begin position="223"/>
        <end position="243"/>
    </location>
</feature>
<dbReference type="NCBIfam" id="TIGR04178">
    <property type="entry name" value="exo_archaeo"/>
    <property type="match status" value="1"/>
</dbReference>
<comment type="subcellular location">
    <subcellularLocation>
        <location evidence="1">Cell membrane</location>
        <topology evidence="1">Multi-pass membrane protein</topology>
    </subcellularLocation>
</comment>
<feature type="region of interest" description="Disordered" evidence="8">
    <location>
        <begin position="586"/>
        <end position="610"/>
    </location>
</feature>
<evidence type="ECO:0000256" key="2">
    <source>
        <dbReference type="ARBA" id="ARBA00022475"/>
    </source>
</evidence>
<name>A0ABS8NBD8_9BACT</name>
<feature type="transmembrane region" description="Helical" evidence="9">
    <location>
        <begin position="110"/>
        <end position="127"/>
    </location>
</feature>
<dbReference type="NCBIfam" id="NF033780">
    <property type="entry name" value="exosort_XrtU_C"/>
    <property type="match status" value="1"/>
</dbReference>
<evidence type="ECO:0000256" key="4">
    <source>
        <dbReference type="ARBA" id="ARBA00022692"/>
    </source>
</evidence>
<dbReference type="Proteomes" id="UP001430306">
    <property type="component" value="Unassembled WGS sequence"/>
</dbReference>
<keyword evidence="4 9" id="KW-0812">Transmembrane</keyword>
<sequence length="610" mass="67222">MTTEATPIGPMRTKAAAPPAVVRTPVLQSVWTWFWVALLAACIPMLVIYFSRMWRLDHYQYFPFAIGAVVWLAWSRSDRYFYSPSRLSSLALIVIGVLTMVGSWNLRTPWMMSIAFVCFAAASLAVMRGPADKSLLGLALPLLLLVRLPLGYDQLLVIELQRLTTLMSSLLLDVLSIPHAVTRNVIELPDRELFVAEACSGIQSVFTMAFLSTLIVAINRRKLWLAPIYLVIALILAVGGNVLRVTMVAVADQWLSLDLASGWAHDILGYTTLAISAFFLWSFDGMVMTLMHVTGTSAEEHADNPIVAAWNWVVDDGKNVDAVGEYYRSNQPTTELNNVGLQLQLARWLNRLQAKPFAIAIGLLGVILVSVTTSSAMRVSAMGVEEGARGMFVDGLIFDPPVYLIASGNSGFQLDSHQSSRGNENPILGRNADAWMFSTTVDGAPIRGQFVLSQTYAEWHELCLCYENQDWRLLNRTLEETEASSTAPHTAEPFAYALFGGDTEARGHLWYTAITADGDFVFPPERPGRIGRRLADAADDGLEASIEPMMMLQLWVVSPQKLDTQAVNRVDEMFDGLRQKIAVAVKASRGTTPQRSTGEQAPVSSEEVSP</sequence>
<feature type="transmembrane region" description="Helical" evidence="9">
    <location>
        <begin position="87"/>
        <end position="104"/>
    </location>
</feature>
<feature type="transmembrane region" description="Helical" evidence="9">
    <location>
        <begin position="357"/>
        <end position="377"/>
    </location>
</feature>
<keyword evidence="7 9" id="KW-0472">Membrane</keyword>
<dbReference type="InterPro" id="IPR019127">
    <property type="entry name" value="Exosortase"/>
</dbReference>
<protein>
    <submittedName>
        <fullName evidence="10">Exosortase U</fullName>
    </submittedName>
</protein>
<keyword evidence="6 9" id="KW-1133">Transmembrane helix</keyword>
<feature type="transmembrane region" description="Helical" evidence="9">
    <location>
        <begin position="134"/>
        <end position="152"/>
    </location>
</feature>
<feature type="compositionally biased region" description="Polar residues" evidence="8">
    <location>
        <begin position="589"/>
        <end position="610"/>
    </location>
</feature>
<keyword evidence="11" id="KW-1185">Reference proteome</keyword>
<feature type="transmembrane region" description="Helical" evidence="9">
    <location>
        <begin position="193"/>
        <end position="216"/>
    </location>
</feature>
<organism evidence="10 11">
    <name type="scientific">Rhodopirellula halodulae</name>
    <dbReference type="NCBI Taxonomy" id="2894198"/>
    <lineage>
        <taxon>Bacteria</taxon>
        <taxon>Pseudomonadati</taxon>
        <taxon>Planctomycetota</taxon>
        <taxon>Planctomycetia</taxon>
        <taxon>Pirellulales</taxon>
        <taxon>Pirellulaceae</taxon>
        <taxon>Rhodopirellula</taxon>
    </lineage>
</organism>
<accession>A0ABS8NBD8</accession>
<evidence type="ECO:0000313" key="10">
    <source>
        <dbReference type="EMBL" id="MCC9640864.1"/>
    </source>
</evidence>
<dbReference type="NCBIfam" id="TIGR02602">
    <property type="entry name" value="8TM_EpsH"/>
    <property type="match status" value="1"/>
</dbReference>
<keyword evidence="2" id="KW-1003">Cell membrane</keyword>
<dbReference type="RefSeq" id="WP_230270583.1">
    <property type="nucleotide sequence ID" value="NZ_JAJKFW010000003.1"/>
</dbReference>
<dbReference type="InterPro" id="IPR013426">
    <property type="entry name" value="EpsH-like"/>
</dbReference>
<evidence type="ECO:0000256" key="8">
    <source>
        <dbReference type="SAM" id="MobiDB-lite"/>
    </source>
</evidence>
<gene>
    <name evidence="10" type="primary">xrtU</name>
    <name evidence="10" type="ORF">LOC71_01155</name>
</gene>
<proteinExistence type="predicted"/>
<evidence type="ECO:0000313" key="11">
    <source>
        <dbReference type="Proteomes" id="UP001430306"/>
    </source>
</evidence>